<evidence type="ECO:0000256" key="6">
    <source>
        <dbReference type="ARBA" id="ARBA00022989"/>
    </source>
</evidence>
<feature type="transmembrane region" description="Helical" evidence="9">
    <location>
        <begin position="162"/>
        <end position="183"/>
    </location>
</feature>
<dbReference type="EMBL" id="JANBOI010001028">
    <property type="protein sequence ID" value="KAJ1727644.1"/>
    <property type="molecule type" value="Genomic_DNA"/>
</dbReference>
<feature type="transmembrane region" description="Helical" evidence="9">
    <location>
        <begin position="697"/>
        <end position="718"/>
    </location>
</feature>
<dbReference type="CDD" id="cd18596">
    <property type="entry name" value="ABC_6TM_VMR1_D1_like"/>
    <property type="match status" value="1"/>
</dbReference>
<dbReference type="AlphaFoldDB" id="A0A9W8CXK7"/>
<feature type="domain" description="ABC transmembrane type-1" evidence="10">
    <location>
        <begin position="393"/>
        <end position="708"/>
    </location>
</feature>
<keyword evidence="5" id="KW-0067">ATP-binding</keyword>
<dbReference type="Pfam" id="PF00664">
    <property type="entry name" value="ABC_membrane"/>
    <property type="match status" value="1"/>
</dbReference>
<reference evidence="11" key="1">
    <citation type="submission" date="2022-07" db="EMBL/GenBank/DDBJ databases">
        <title>Phylogenomic reconstructions and comparative analyses of Kickxellomycotina fungi.</title>
        <authorList>
            <person name="Reynolds N.K."/>
            <person name="Stajich J.E."/>
            <person name="Barry K."/>
            <person name="Grigoriev I.V."/>
            <person name="Crous P."/>
            <person name="Smith M.E."/>
        </authorList>
    </citation>
    <scope>NUCLEOTIDE SEQUENCE</scope>
    <source>
        <strain evidence="11">BCRC 34381</strain>
    </source>
</reference>
<dbReference type="InterPro" id="IPR050173">
    <property type="entry name" value="ABC_transporter_C-like"/>
</dbReference>
<accession>A0A9W8CXK7</accession>
<feature type="transmembrane region" description="Helical" evidence="9">
    <location>
        <begin position="75"/>
        <end position="98"/>
    </location>
</feature>
<keyword evidence="1" id="KW-0813">Transport</keyword>
<feature type="transmembrane region" description="Helical" evidence="9">
    <location>
        <begin position="562"/>
        <end position="585"/>
    </location>
</feature>
<feature type="transmembrane region" description="Helical" evidence="9">
    <location>
        <begin position="656"/>
        <end position="677"/>
    </location>
</feature>
<feature type="transmembrane region" description="Helical" evidence="9">
    <location>
        <begin position="381"/>
        <end position="402"/>
    </location>
</feature>
<keyword evidence="12" id="KW-1185">Reference proteome</keyword>
<gene>
    <name evidence="11" type="ORF">LPJ61_004466</name>
</gene>
<keyword evidence="4" id="KW-0547">Nucleotide-binding</keyword>
<dbReference type="PROSITE" id="PS50929">
    <property type="entry name" value="ABC_TM1F"/>
    <property type="match status" value="1"/>
</dbReference>
<evidence type="ECO:0000256" key="4">
    <source>
        <dbReference type="ARBA" id="ARBA00022741"/>
    </source>
</evidence>
<dbReference type="OrthoDB" id="5589914at2759"/>
<evidence type="ECO:0000256" key="8">
    <source>
        <dbReference type="SAM" id="MobiDB-lite"/>
    </source>
</evidence>
<dbReference type="Gene3D" id="1.20.1560.10">
    <property type="entry name" value="ABC transporter type 1, transmembrane domain"/>
    <property type="match status" value="1"/>
</dbReference>
<dbReference type="PANTHER" id="PTHR24223">
    <property type="entry name" value="ATP-BINDING CASSETTE SUB-FAMILY C"/>
    <property type="match status" value="1"/>
</dbReference>
<evidence type="ECO:0000313" key="11">
    <source>
        <dbReference type="EMBL" id="KAJ1727644.1"/>
    </source>
</evidence>
<evidence type="ECO:0000256" key="2">
    <source>
        <dbReference type="ARBA" id="ARBA00022692"/>
    </source>
</evidence>
<evidence type="ECO:0000256" key="3">
    <source>
        <dbReference type="ARBA" id="ARBA00022737"/>
    </source>
</evidence>
<dbReference type="SUPFAM" id="SSF90123">
    <property type="entry name" value="ABC transporter transmembrane region"/>
    <property type="match status" value="1"/>
</dbReference>
<dbReference type="InterPro" id="IPR036640">
    <property type="entry name" value="ABC1_TM_sf"/>
</dbReference>
<dbReference type="Proteomes" id="UP001143981">
    <property type="component" value="Unassembled WGS sequence"/>
</dbReference>
<protein>
    <recommendedName>
        <fullName evidence="10">ABC transmembrane type-1 domain-containing protein</fullName>
    </recommendedName>
</protein>
<keyword evidence="7 9" id="KW-0472">Membrane</keyword>
<dbReference type="GO" id="GO:0016020">
    <property type="term" value="C:membrane"/>
    <property type="evidence" value="ECO:0007669"/>
    <property type="project" value="InterPro"/>
</dbReference>
<proteinExistence type="predicted"/>
<dbReference type="GO" id="GO:0005524">
    <property type="term" value="F:ATP binding"/>
    <property type="evidence" value="ECO:0007669"/>
    <property type="project" value="UniProtKB-KW"/>
</dbReference>
<evidence type="ECO:0000256" key="5">
    <source>
        <dbReference type="ARBA" id="ARBA00022840"/>
    </source>
</evidence>
<feature type="region of interest" description="Disordered" evidence="8">
    <location>
        <begin position="1"/>
        <end position="23"/>
    </location>
</feature>
<feature type="compositionally biased region" description="Basic and acidic residues" evidence="8">
    <location>
        <begin position="494"/>
        <end position="527"/>
    </location>
</feature>
<feature type="transmembrane region" description="Helical" evidence="9">
    <location>
        <begin position="236"/>
        <end position="257"/>
    </location>
</feature>
<dbReference type="GO" id="GO:0140359">
    <property type="term" value="F:ABC-type transporter activity"/>
    <property type="evidence" value="ECO:0007669"/>
    <property type="project" value="InterPro"/>
</dbReference>
<evidence type="ECO:0000313" key="12">
    <source>
        <dbReference type="Proteomes" id="UP001143981"/>
    </source>
</evidence>
<evidence type="ECO:0000256" key="9">
    <source>
        <dbReference type="SAM" id="Phobius"/>
    </source>
</evidence>
<comment type="caution">
    <text evidence="11">The sequence shown here is derived from an EMBL/GenBank/DDBJ whole genome shotgun (WGS) entry which is preliminary data.</text>
</comment>
<keyword evidence="2 9" id="KW-0812">Transmembrane</keyword>
<keyword evidence="3" id="KW-0677">Repeat</keyword>
<keyword evidence="6 9" id="KW-1133">Transmembrane helix</keyword>
<evidence type="ECO:0000256" key="7">
    <source>
        <dbReference type="ARBA" id="ARBA00023136"/>
    </source>
</evidence>
<evidence type="ECO:0000259" key="10">
    <source>
        <dbReference type="PROSITE" id="PS50929"/>
    </source>
</evidence>
<feature type="transmembrane region" description="Helical" evidence="9">
    <location>
        <begin position="204"/>
        <end position="224"/>
    </location>
</feature>
<organism evidence="11 12">
    <name type="scientific">Coemansia biformis</name>
    <dbReference type="NCBI Taxonomy" id="1286918"/>
    <lineage>
        <taxon>Eukaryota</taxon>
        <taxon>Fungi</taxon>
        <taxon>Fungi incertae sedis</taxon>
        <taxon>Zoopagomycota</taxon>
        <taxon>Kickxellomycotina</taxon>
        <taxon>Kickxellomycetes</taxon>
        <taxon>Kickxellales</taxon>
        <taxon>Kickxellaceae</taxon>
        <taxon>Coemansia</taxon>
    </lineage>
</organism>
<name>A0A9W8CXK7_9FUNG</name>
<dbReference type="PANTHER" id="PTHR24223:SF353">
    <property type="entry name" value="ABC TRANSPORTER ATP-BINDING PROTEIN_PERMEASE VMR1-RELATED"/>
    <property type="match status" value="1"/>
</dbReference>
<feature type="region of interest" description="Disordered" evidence="8">
    <location>
        <begin position="484"/>
        <end position="527"/>
    </location>
</feature>
<evidence type="ECO:0000256" key="1">
    <source>
        <dbReference type="ARBA" id="ARBA00022448"/>
    </source>
</evidence>
<dbReference type="InterPro" id="IPR011527">
    <property type="entry name" value="ABC1_TM_dom"/>
</dbReference>
<sequence>MATEARETDSLVPRGRPSGREDSVEWGNGAANLALAGAVACALYGAARSTVAFLHDSVPCGGPLSLSNDCARLGVVWPAANLALAAALAVTLLVAMAARPAPTVARWEGPGGRGGGLLSFHDNRLRVAAAATATAAAAAGGTLLLVLLAPAGRWGVELHHHVYWQSYLAFWAAAAAVLARDLAAFVRGRCAAAPAAAPLLRWPLLVPVAAQAVLSMLELLLMLFSGRHAGEPVGESVHACFAIGAASVAVVAFVLPLRAHRRGFYLPLPRCHAEQPVRPAGAPASGDDDLPMGPDVNPVEYHTPLTKEKREDIPLVTSPEDAHSVIGQLVFSWVTPVLRLGTKATIGSSDLYHLGEKNRPLSVWRRYTACRKPGMSMLWALWWTFLPQLTAQALLAVLNATLEYSQPFFLQRILRAIRLYNSGTPGLADSVSKRMICLDAAGLLVSSLLHSMSSNRVLWIGRIVSLRLQGLLVAELSSKALQRRSKSTGDDDAPADKADSDTKTTGDDSNKSDNDDDEKDKTTDSDGRVANMLTSDLESLGHIASYLDGIYRAPIAFCIGTWYLYNMLGVSALIGLALTAIYYPLTRLMMKYLIKYQKKMYAIDDERITMVTEVFQGIRAVKLFGWQSRFIDKVRAKRNEGIRAWWKLTFLQLPTMFVRSVTTSLILVAVLAIYSLVFGHPLTADVVFPAMTVFSMVSSTFIGIPALFQWLAGCYVSLKRIETFMIKSRLQPLEDRVANDADAAAAAEAGAVGFEDASFVW</sequence>
<feature type="non-terminal residue" evidence="11">
    <location>
        <position position="761"/>
    </location>
</feature>
<feature type="transmembrane region" description="Helical" evidence="9">
    <location>
        <begin position="127"/>
        <end position="150"/>
    </location>
</feature>